<dbReference type="OrthoDB" id="95698at2"/>
<dbReference type="InterPro" id="IPR041854">
    <property type="entry name" value="BFD-like_2Fe2S-bd_dom_sf"/>
</dbReference>
<dbReference type="RefSeq" id="WP_008409795.1">
    <property type="nucleotide sequence ID" value="NZ_CAOS01000003.1"/>
</dbReference>
<protein>
    <submittedName>
        <fullName evidence="2">BFD domain protein (2Fe-2S)-binding domain protein</fullName>
    </submittedName>
</protein>
<reference evidence="2 3" key="1">
    <citation type="journal article" date="2013" name="Genome Announc.">
        <title>Genome Sequence of the Sulfate-Reducing Bacterium Desulfotomaculum hydrothermale Lam5(T).</title>
        <authorList>
            <person name="Amin O."/>
            <person name="Fardeau M.L."/>
            <person name="Valette O."/>
            <person name="Hirschler-Rea A."/>
            <person name="Barbe V."/>
            <person name="Medigue C."/>
            <person name="Vacherie B."/>
            <person name="Ollivier B."/>
            <person name="Bertin P.N."/>
            <person name="Dolla A."/>
        </authorList>
    </citation>
    <scope>NUCLEOTIDE SEQUENCE [LARGE SCALE GENOMIC DNA]</scope>
    <source>
        <strain evidence="3">Lam5 / DSM 18033</strain>
    </source>
</reference>
<feature type="domain" description="CopZ zinc binding" evidence="1">
    <location>
        <begin position="14"/>
        <end position="71"/>
    </location>
</feature>
<keyword evidence="3" id="KW-1185">Reference proteome</keyword>
<dbReference type="Proteomes" id="UP000009315">
    <property type="component" value="Unassembled WGS sequence"/>
</dbReference>
<accession>K8E6H0</accession>
<sequence>MTIVCGVPTQEKSAACPVCGSGGKPMQPATLQSLIKEDYLPEQLTGYSMCLNASCPVVYFGQAIIYKESLKVKVWFKESDPAVPVCYCSNVSTRDIFEHIKVKQCCHNLKDIQEHTGANTGKQCLLKNPAGT</sequence>
<evidence type="ECO:0000259" key="1">
    <source>
        <dbReference type="Pfam" id="PF18423"/>
    </source>
</evidence>
<proteinExistence type="predicted"/>
<dbReference type="InterPro" id="IPR040890">
    <property type="entry name" value="Znf_CopZ"/>
</dbReference>
<dbReference type="STRING" id="1121428.DESHY_110022"/>
<dbReference type="Pfam" id="PF18423">
    <property type="entry name" value="zf_CopZ"/>
    <property type="match status" value="1"/>
</dbReference>
<name>K8E6H0_9FIRM</name>
<gene>
    <name evidence="2" type="ORF">DESHY_110022</name>
</gene>
<organism evidence="2 3">
    <name type="scientific">Desulforamulus hydrothermalis Lam5 = DSM 18033</name>
    <dbReference type="NCBI Taxonomy" id="1121428"/>
    <lineage>
        <taxon>Bacteria</taxon>
        <taxon>Bacillati</taxon>
        <taxon>Bacillota</taxon>
        <taxon>Clostridia</taxon>
        <taxon>Eubacteriales</taxon>
        <taxon>Peptococcaceae</taxon>
        <taxon>Desulforamulus</taxon>
    </lineage>
</organism>
<dbReference type="eggNOG" id="COG2906">
    <property type="taxonomic scope" value="Bacteria"/>
</dbReference>
<dbReference type="AlphaFoldDB" id="K8E6H0"/>
<dbReference type="EMBL" id="CAOS01000003">
    <property type="protein sequence ID" value="CCO07078.1"/>
    <property type="molecule type" value="Genomic_DNA"/>
</dbReference>
<dbReference type="Gene3D" id="2.20.25.270">
    <property type="match status" value="1"/>
</dbReference>
<evidence type="ECO:0000313" key="2">
    <source>
        <dbReference type="EMBL" id="CCO07078.1"/>
    </source>
</evidence>
<dbReference type="Gene3D" id="1.10.10.1100">
    <property type="entry name" value="BFD-like [2Fe-2S]-binding domain"/>
    <property type="match status" value="1"/>
</dbReference>
<comment type="caution">
    <text evidence="2">The sequence shown here is derived from an EMBL/GenBank/DDBJ whole genome shotgun (WGS) entry which is preliminary data.</text>
</comment>
<evidence type="ECO:0000313" key="3">
    <source>
        <dbReference type="Proteomes" id="UP000009315"/>
    </source>
</evidence>